<keyword evidence="5" id="KW-0802">TPR repeat</keyword>
<keyword evidence="3 9" id="KW-0418">Kinase</keyword>
<sequence length="782" mass="82549">MEPEQNPYWVGRYRLSARIATGGMAEVYLGRRIEEDGQRGPAVAVKRLMPHLASDRRVVQMFLNEARITAQVRHPNVVTILELGMEGTEPFIAMELLEGRSFAELRQEAAENGQRVPLGITLRVLADACRGLDAAHRAVDETGRPLRIVHRDFTPDNIHVGVNGAVKVIDFGIAKAESLGSGTEPGVLKGKFFYMSPEMIAGRPVDHRADLFAAGVMLYEQLCGRRPFTGLTAEEVLGRIAEGRPKPPTAFDPSVPAALELVCLTALARDPAARFDSLESFIDAIEAIGGSAEVATHEQLAAYVDTLFPPNTDTKRQALRRARLADPSHGGTPPGHVRQVAGLGPAVNPYGTGPALAQAEHGGVPAEGWGATPHSAAGALPSPSAAQMAPEARGQTPHDAHGVPGVTAGTVSGGRRATPQGLHAQTGTAPGEAAVARPADSAGTKGSREKPAASSPKDAARSGEEARSGKSSRLGAILGGVLALGVVGGGAAWFLMRPAMPPAERLAKAEAAASPEAKVSALDGLGTDARATEEELARAGALLVAAGAHTQALTLAEAFTSRFPKNVQAHLLAARAATELRMGKRAERAIEDATALAPKDVRPVLALAELRERQGDVPGALAALAKAHSLKPRSREVTPRYGRLLSQSGRLDEAASVLAAWTRENDDDAECLAELGFVRFRQQRVDDAASLLKRAIRKDARLSVAHYYLGAVLFRQGDTAAAERSYREADRLAPQDPRALTARCQLHAHTGNTAAVDEVKRVLAERFPDRASALVAECSTGS</sequence>
<dbReference type="AlphaFoldDB" id="A0A848LG99"/>
<dbReference type="Pfam" id="PF00069">
    <property type="entry name" value="Pkinase"/>
    <property type="match status" value="1"/>
</dbReference>
<evidence type="ECO:0000256" key="7">
    <source>
        <dbReference type="SAM" id="Phobius"/>
    </source>
</evidence>
<dbReference type="Gene3D" id="3.30.200.20">
    <property type="entry name" value="Phosphorylase Kinase, domain 1"/>
    <property type="match status" value="1"/>
</dbReference>
<dbReference type="SUPFAM" id="SSF56112">
    <property type="entry name" value="Protein kinase-like (PK-like)"/>
    <property type="match status" value="1"/>
</dbReference>
<feature type="transmembrane region" description="Helical" evidence="7">
    <location>
        <begin position="474"/>
        <end position="496"/>
    </location>
</feature>
<feature type="domain" description="Protein kinase" evidence="8">
    <location>
        <begin position="13"/>
        <end position="300"/>
    </location>
</feature>
<comment type="caution">
    <text evidence="9">The sequence shown here is derived from an EMBL/GenBank/DDBJ whole genome shotgun (WGS) entry which is preliminary data.</text>
</comment>
<protein>
    <submittedName>
        <fullName evidence="9">Protein kinase</fullName>
    </submittedName>
</protein>
<dbReference type="GO" id="GO:0004674">
    <property type="term" value="F:protein serine/threonine kinase activity"/>
    <property type="evidence" value="ECO:0007669"/>
    <property type="project" value="TreeGrafter"/>
</dbReference>
<dbReference type="Gene3D" id="1.10.510.10">
    <property type="entry name" value="Transferase(Phosphotransferase) domain 1"/>
    <property type="match status" value="1"/>
</dbReference>
<feature type="repeat" description="TPR" evidence="5">
    <location>
        <begin position="703"/>
        <end position="736"/>
    </location>
</feature>
<dbReference type="PANTHER" id="PTHR43289">
    <property type="entry name" value="MITOGEN-ACTIVATED PROTEIN KINASE KINASE KINASE 20-RELATED"/>
    <property type="match status" value="1"/>
</dbReference>
<reference evidence="9 10" key="1">
    <citation type="submission" date="2020-04" db="EMBL/GenBank/DDBJ databases">
        <title>Draft genome of Pyxidicoccus fallax type strain.</title>
        <authorList>
            <person name="Whitworth D.E."/>
        </authorList>
    </citation>
    <scope>NUCLEOTIDE SEQUENCE [LARGE SCALE GENOMIC DNA]</scope>
    <source>
        <strain evidence="9 10">DSM 14698</strain>
    </source>
</reference>
<proteinExistence type="predicted"/>
<dbReference type="RefSeq" id="WP_169344171.1">
    <property type="nucleotide sequence ID" value="NZ_JABBJJ010000027.1"/>
</dbReference>
<name>A0A848LG99_9BACT</name>
<keyword evidence="10" id="KW-1185">Reference proteome</keyword>
<evidence type="ECO:0000256" key="4">
    <source>
        <dbReference type="ARBA" id="ARBA00022840"/>
    </source>
</evidence>
<gene>
    <name evidence="9" type="ORF">HG543_08400</name>
</gene>
<dbReference type="SMART" id="SM00028">
    <property type="entry name" value="TPR"/>
    <property type="match status" value="4"/>
</dbReference>
<dbReference type="SUPFAM" id="SSF48452">
    <property type="entry name" value="TPR-like"/>
    <property type="match status" value="1"/>
</dbReference>
<keyword evidence="7" id="KW-0472">Membrane</keyword>
<evidence type="ECO:0000313" key="10">
    <source>
        <dbReference type="Proteomes" id="UP000518300"/>
    </source>
</evidence>
<evidence type="ECO:0000256" key="6">
    <source>
        <dbReference type="SAM" id="MobiDB-lite"/>
    </source>
</evidence>
<accession>A0A848LG99</accession>
<dbReference type="Pfam" id="PF14559">
    <property type="entry name" value="TPR_19"/>
    <property type="match status" value="1"/>
</dbReference>
<dbReference type="Proteomes" id="UP000518300">
    <property type="component" value="Unassembled WGS sequence"/>
</dbReference>
<feature type="compositionally biased region" description="Low complexity" evidence="6">
    <location>
        <begin position="373"/>
        <end position="386"/>
    </location>
</feature>
<dbReference type="Gene3D" id="1.25.40.10">
    <property type="entry name" value="Tetratricopeptide repeat domain"/>
    <property type="match status" value="1"/>
</dbReference>
<evidence type="ECO:0000256" key="3">
    <source>
        <dbReference type="ARBA" id="ARBA00022777"/>
    </source>
</evidence>
<evidence type="ECO:0000313" key="9">
    <source>
        <dbReference type="EMBL" id="NMO14878.1"/>
    </source>
</evidence>
<feature type="region of interest" description="Disordered" evidence="6">
    <location>
        <begin position="325"/>
        <end position="472"/>
    </location>
</feature>
<dbReference type="EMBL" id="JABBJJ010000027">
    <property type="protein sequence ID" value="NMO14878.1"/>
    <property type="molecule type" value="Genomic_DNA"/>
</dbReference>
<keyword evidence="1" id="KW-0808">Transferase</keyword>
<feature type="compositionally biased region" description="Basic and acidic residues" evidence="6">
    <location>
        <begin position="458"/>
        <end position="468"/>
    </location>
</feature>
<evidence type="ECO:0000256" key="5">
    <source>
        <dbReference type="PROSITE-ProRule" id="PRU00339"/>
    </source>
</evidence>
<dbReference type="InterPro" id="IPR011990">
    <property type="entry name" value="TPR-like_helical_dom_sf"/>
</dbReference>
<evidence type="ECO:0000256" key="1">
    <source>
        <dbReference type="ARBA" id="ARBA00022679"/>
    </source>
</evidence>
<keyword evidence="7" id="KW-1133">Transmembrane helix</keyword>
<dbReference type="GO" id="GO:0005524">
    <property type="term" value="F:ATP binding"/>
    <property type="evidence" value="ECO:0007669"/>
    <property type="project" value="UniProtKB-KW"/>
</dbReference>
<dbReference type="CDD" id="cd14014">
    <property type="entry name" value="STKc_PknB_like"/>
    <property type="match status" value="1"/>
</dbReference>
<dbReference type="PROSITE" id="PS50005">
    <property type="entry name" value="TPR"/>
    <property type="match status" value="1"/>
</dbReference>
<dbReference type="InterPro" id="IPR000719">
    <property type="entry name" value="Prot_kinase_dom"/>
</dbReference>
<organism evidence="9 10">
    <name type="scientific">Pyxidicoccus fallax</name>
    <dbReference type="NCBI Taxonomy" id="394095"/>
    <lineage>
        <taxon>Bacteria</taxon>
        <taxon>Pseudomonadati</taxon>
        <taxon>Myxococcota</taxon>
        <taxon>Myxococcia</taxon>
        <taxon>Myxococcales</taxon>
        <taxon>Cystobacterineae</taxon>
        <taxon>Myxococcaceae</taxon>
        <taxon>Pyxidicoccus</taxon>
    </lineage>
</organism>
<keyword evidence="4" id="KW-0067">ATP-binding</keyword>
<dbReference type="Pfam" id="PF13432">
    <property type="entry name" value="TPR_16"/>
    <property type="match status" value="1"/>
</dbReference>
<dbReference type="PROSITE" id="PS50011">
    <property type="entry name" value="PROTEIN_KINASE_DOM"/>
    <property type="match status" value="1"/>
</dbReference>
<dbReference type="PANTHER" id="PTHR43289:SF6">
    <property type="entry name" value="SERINE_THREONINE-PROTEIN KINASE NEKL-3"/>
    <property type="match status" value="1"/>
</dbReference>
<dbReference type="InterPro" id="IPR019734">
    <property type="entry name" value="TPR_rpt"/>
</dbReference>
<keyword evidence="2" id="KW-0547">Nucleotide-binding</keyword>
<evidence type="ECO:0000256" key="2">
    <source>
        <dbReference type="ARBA" id="ARBA00022741"/>
    </source>
</evidence>
<keyword evidence="7" id="KW-0812">Transmembrane</keyword>
<dbReference type="InterPro" id="IPR011009">
    <property type="entry name" value="Kinase-like_dom_sf"/>
</dbReference>
<evidence type="ECO:0000259" key="8">
    <source>
        <dbReference type="PROSITE" id="PS50011"/>
    </source>
</evidence>